<accession>A0AA39IC90</accession>
<proteinExistence type="predicted"/>
<evidence type="ECO:0000313" key="2">
    <source>
        <dbReference type="EMBL" id="KAK0421765.1"/>
    </source>
</evidence>
<keyword evidence="1" id="KW-0472">Membrane</keyword>
<gene>
    <name evidence="2" type="ORF">EV421DRAFT_2043347</name>
</gene>
<keyword evidence="3" id="KW-1185">Reference proteome</keyword>
<keyword evidence="1" id="KW-1133">Transmembrane helix</keyword>
<comment type="caution">
    <text evidence="2">The sequence shown here is derived from an EMBL/GenBank/DDBJ whole genome shotgun (WGS) entry which is preliminary data.</text>
</comment>
<feature type="transmembrane region" description="Helical" evidence="1">
    <location>
        <begin position="12"/>
        <end position="28"/>
    </location>
</feature>
<dbReference type="Proteomes" id="UP001175226">
    <property type="component" value="Unassembled WGS sequence"/>
</dbReference>
<keyword evidence="1" id="KW-0812">Transmembrane</keyword>
<dbReference type="AlphaFoldDB" id="A0AA39IC90"/>
<sequence>MNSTFYDLVDYVLIYTIAFLSVLDILLLPQTSTRSQGWTVWTNTFKLKLLASDYLYPFDGIDLEHLTRHVCRLMSRWRADSSNPEILKSETNFIGSLVSESTSCQDEENDDC</sequence>
<organism evidence="2 3">
    <name type="scientific">Armillaria borealis</name>
    <dbReference type="NCBI Taxonomy" id="47425"/>
    <lineage>
        <taxon>Eukaryota</taxon>
        <taxon>Fungi</taxon>
        <taxon>Dikarya</taxon>
        <taxon>Basidiomycota</taxon>
        <taxon>Agaricomycotina</taxon>
        <taxon>Agaricomycetes</taxon>
        <taxon>Agaricomycetidae</taxon>
        <taxon>Agaricales</taxon>
        <taxon>Marasmiineae</taxon>
        <taxon>Physalacriaceae</taxon>
        <taxon>Armillaria</taxon>
    </lineage>
</organism>
<evidence type="ECO:0000256" key="1">
    <source>
        <dbReference type="SAM" id="Phobius"/>
    </source>
</evidence>
<reference evidence="2" key="1">
    <citation type="submission" date="2023-06" db="EMBL/GenBank/DDBJ databases">
        <authorList>
            <consortium name="Lawrence Berkeley National Laboratory"/>
            <person name="Ahrendt S."/>
            <person name="Sahu N."/>
            <person name="Indic B."/>
            <person name="Wong-Bajracharya J."/>
            <person name="Merenyi Z."/>
            <person name="Ke H.-M."/>
            <person name="Monk M."/>
            <person name="Kocsube S."/>
            <person name="Drula E."/>
            <person name="Lipzen A."/>
            <person name="Balint B."/>
            <person name="Henrissat B."/>
            <person name="Andreopoulos B."/>
            <person name="Martin F.M."/>
            <person name="Harder C.B."/>
            <person name="Rigling D."/>
            <person name="Ford K.L."/>
            <person name="Foster G.D."/>
            <person name="Pangilinan J."/>
            <person name="Papanicolaou A."/>
            <person name="Barry K."/>
            <person name="LaButti K."/>
            <person name="Viragh M."/>
            <person name="Koriabine M."/>
            <person name="Yan M."/>
            <person name="Riley R."/>
            <person name="Champramary S."/>
            <person name="Plett K.L."/>
            <person name="Tsai I.J."/>
            <person name="Slot J."/>
            <person name="Sipos G."/>
            <person name="Plett J."/>
            <person name="Nagy L.G."/>
            <person name="Grigoriev I.V."/>
        </authorList>
    </citation>
    <scope>NUCLEOTIDE SEQUENCE</scope>
    <source>
        <strain evidence="2">FPL87.14</strain>
    </source>
</reference>
<name>A0AA39IC90_9AGAR</name>
<dbReference type="EMBL" id="JAUEPT010000318">
    <property type="protein sequence ID" value="KAK0421765.1"/>
    <property type="molecule type" value="Genomic_DNA"/>
</dbReference>
<protein>
    <submittedName>
        <fullName evidence="2">Uncharacterized protein</fullName>
    </submittedName>
</protein>
<evidence type="ECO:0000313" key="3">
    <source>
        <dbReference type="Proteomes" id="UP001175226"/>
    </source>
</evidence>